<proteinExistence type="predicted"/>
<dbReference type="EMBL" id="LJGV01000022">
    <property type="protein sequence ID" value="OEU99042.1"/>
    <property type="molecule type" value="Genomic_DNA"/>
</dbReference>
<dbReference type="PATRIC" id="fig|943816.4.peg.2636"/>
<name>A0A1E7K532_9ACTN</name>
<dbReference type="RefSeq" id="WP_069992004.1">
    <property type="nucleotide sequence ID" value="NZ_LJGV01000022.1"/>
</dbReference>
<evidence type="ECO:0000313" key="2">
    <source>
        <dbReference type="EMBL" id="OEU99042.1"/>
    </source>
</evidence>
<dbReference type="Proteomes" id="UP000175829">
    <property type="component" value="Unassembled WGS sequence"/>
</dbReference>
<sequence length="63" mass="6658">MSTSSGPGPLPPPELRPGPGARARDVAARCWAALHERAPRDSRAAVLRVSAGITRGSAERTRR</sequence>
<gene>
    <name evidence="2" type="ORF">AN217_15865</name>
</gene>
<evidence type="ECO:0000256" key="1">
    <source>
        <dbReference type="SAM" id="MobiDB-lite"/>
    </source>
</evidence>
<feature type="region of interest" description="Disordered" evidence="1">
    <location>
        <begin position="1"/>
        <end position="25"/>
    </location>
</feature>
<reference evidence="2 3" key="1">
    <citation type="journal article" date="2016" name="Front. Microbiol.">
        <title>Comparative Genomics Analysis of Streptomyces Species Reveals Their Adaptation to the Marine Environment and Their Diversity at the Genomic Level.</title>
        <authorList>
            <person name="Tian X."/>
            <person name="Zhang Z."/>
            <person name="Yang T."/>
            <person name="Chen M."/>
            <person name="Li J."/>
            <person name="Chen F."/>
            <person name="Yang J."/>
            <person name="Li W."/>
            <person name="Zhang B."/>
            <person name="Zhang Z."/>
            <person name="Wu J."/>
            <person name="Zhang C."/>
            <person name="Long L."/>
            <person name="Xiao J."/>
        </authorList>
    </citation>
    <scope>NUCLEOTIDE SEQUENCE [LARGE SCALE GENOMIC DNA]</scope>
    <source>
        <strain evidence="2 3">SCSIO M10379</strain>
    </source>
</reference>
<organism evidence="2 3">
    <name type="scientific">Streptomyces qinglanensis</name>
    <dbReference type="NCBI Taxonomy" id="943816"/>
    <lineage>
        <taxon>Bacteria</taxon>
        <taxon>Bacillati</taxon>
        <taxon>Actinomycetota</taxon>
        <taxon>Actinomycetes</taxon>
        <taxon>Kitasatosporales</taxon>
        <taxon>Streptomycetaceae</taxon>
        <taxon>Streptomyces</taxon>
    </lineage>
</organism>
<protein>
    <submittedName>
        <fullName evidence="2">Uncharacterized protein</fullName>
    </submittedName>
</protein>
<accession>A0A1E7K532</accession>
<evidence type="ECO:0000313" key="3">
    <source>
        <dbReference type="Proteomes" id="UP000175829"/>
    </source>
</evidence>
<dbReference type="AlphaFoldDB" id="A0A1E7K532"/>
<comment type="caution">
    <text evidence="2">The sequence shown here is derived from an EMBL/GenBank/DDBJ whole genome shotgun (WGS) entry which is preliminary data.</text>
</comment>